<keyword evidence="4" id="KW-1185">Reference proteome</keyword>
<dbReference type="AlphaFoldDB" id="A0A444V3V8"/>
<feature type="signal peptide" evidence="2">
    <location>
        <begin position="1"/>
        <end position="16"/>
    </location>
</feature>
<comment type="caution">
    <text evidence="3">The sequence shown here is derived from an EMBL/GenBank/DDBJ whole genome shotgun (WGS) entry which is preliminary data.</text>
</comment>
<organism evidence="3 4">
    <name type="scientific">Acipenser ruthenus</name>
    <name type="common">Sterlet sturgeon</name>
    <dbReference type="NCBI Taxonomy" id="7906"/>
    <lineage>
        <taxon>Eukaryota</taxon>
        <taxon>Metazoa</taxon>
        <taxon>Chordata</taxon>
        <taxon>Craniata</taxon>
        <taxon>Vertebrata</taxon>
        <taxon>Euteleostomi</taxon>
        <taxon>Actinopterygii</taxon>
        <taxon>Chondrostei</taxon>
        <taxon>Acipenseriformes</taxon>
        <taxon>Acipenseridae</taxon>
        <taxon>Acipenser</taxon>
    </lineage>
</organism>
<sequence>MMSTALLLCLLGTAFAAPLYPYGYPGQTFGNPQQPTSQNPSAAGSQTLQQQGPMGPVSIEIAQAKKED</sequence>
<feature type="region of interest" description="Disordered" evidence="1">
    <location>
        <begin position="26"/>
        <end position="68"/>
    </location>
</feature>
<feature type="compositionally biased region" description="Polar residues" evidence="1">
    <location>
        <begin position="28"/>
        <end position="52"/>
    </location>
</feature>
<reference evidence="3 4" key="1">
    <citation type="submission" date="2019-01" db="EMBL/GenBank/DDBJ databases">
        <title>Draft Genome and Complete Hox-Cluster Characterization of the Sterlet Sturgeon (Acipenser ruthenus).</title>
        <authorList>
            <person name="Wei Q."/>
        </authorList>
    </citation>
    <scope>NUCLEOTIDE SEQUENCE [LARGE SCALE GENOMIC DNA]</scope>
    <source>
        <strain evidence="3">WHYD16114868_AA</strain>
        <tissue evidence="3">Blood</tissue>
    </source>
</reference>
<keyword evidence="2" id="KW-0732">Signal</keyword>
<protein>
    <submittedName>
        <fullName evidence="3">Uncharacterized protein</fullName>
    </submittedName>
</protein>
<evidence type="ECO:0000256" key="1">
    <source>
        <dbReference type="SAM" id="MobiDB-lite"/>
    </source>
</evidence>
<name>A0A444V3V8_ACIRT</name>
<feature type="chain" id="PRO_5018987144" evidence="2">
    <location>
        <begin position="17"/>
        <end position="68"/>
    </location>
</feature>
<dbReference type="Proteomes" id="UP000289886">
    <property type="component" value="Unassembled WGS sequence"/>
</dbReference>
<gene>
    <name evidence="3" type="ORF">EOD39_17251</name>
</gene>
<evidence type="ECO:0000313" key="3">
    <source>
        <dbReference type="EMBL" id="RXM95103.1"/>
    </source>
</evidence>
<evidence type="ECO:0000256" key="2">
    <source>
        <dbReference type="SAM" id="SignalP"/>
    </source>
</evidence>
<evidence type="ECO:0000313" key="4">
    <source>
        <dbReference type="Proteomes" id="UP000289886"/>
    </source>
</evidence>
<dbReference type="EMBL" id="SCEB01002671">
    <property type="protein sequence ID" value="RXM95103.1"/>
    <property type="molecule type" value="Genomic_DNA"/>
</dbReference>
<proteinExistence type="predicted"/>
<accession>A0A444V3V8</accession>